<evidence type="ECO:0000256" key="1">
    <source>
        <dbReference type="SAM" id="MobiDB-lite"/>
    </source>
</evidence>
<organism evidence="2 3">
    <name type="scientific">Eleusine coracana subsp. coracana</name>
    <dbReference type="NCBI Taxonomy" id="191504"/>
    <lineage>
        <taxon>Eukaryota</taxon>
        <taxon>Viridiplantae</taxon>
        <taxon>Streptophyta</taxon>
        <taxon>Embryophyta</taxon>
        <taxon>Tracheophyta</taxon>
        <taxon>Spermatophyta</taxon>
        <taxon>Magnoliopsida</taxon>
        <taxon>Liliopsida</taxon>
        <taxon>Poales</taxon>
        <taxon>Poaceae</taxon>
        <taxon>PACMAD clade</taxon>
        <taxon>Chloridoideae</taxon>
        <taxon>Cynodonteae</taxon>
        <taxon>Eleusininae</taxon>
        <taxon>Eleusine</taxon>
    </lineage>
</organism>
<evidence type="ECO:0000313" key="3">
    <source>
        <dbReference type="Proteomes" id="UP001054889"/>
    </source>
</evidence>
<feature type="region of interest" description="Disordered" evidence="1">
    <location>
        <begin position="26"/>
        <end position="100"/>
    </location>
</feature>
<reference evidence="2" key="2">
    <citation type="submission" date="2021-12" db="EMBL/GenBank/DDBJ databases">
        <title>Resequencing data analysis of finger millet.</title>
        <authorList>
            <person name="Hatakeyama M."/>
            <person name="Aluri S."/>
            <person name="Balachadran M.T."/>
            <person name="Sivarajan S.R."/>
            <person name="Poveda L."/>
            <person name="Shimizu-Inatsugi R."/>
            <person name="Schlapbach R."/>
            <person name="Sreeman S.M."/>
            <person name="Shimizu K.K."/>
        </authorList>
    </citation>
    <scope>NUCLEOTIDE SEQUENCE</scope>
</reference>
<comment type="caution">
    <text evidence="2">The sequence shown here is derived from an EMBL/GenBank/DDBJ whole genome shotgun (WGS) entry which is preliminary data.</text>
</comment>
<feature type="compositionally biased region" description="Basic residues" evidence="1">
    <location>
        <begin position="84"/>
        <end position="99"/>
    </location>
</feature>
<keyword evidence="3" id="KW-1185">Reference proteome</keyword>
<dbReference type="AlphaFoldDB" id="A0AAV5BG48"/>
<protein>
    <submittedName>
        <fullName evidence="2">Uncharacterized protein</fullName>
    </submittedName>
</protein>
<sequence>MALLSARCVPRLPPGVRRSPWRRSAIGRWPLPSPDAGREPRLPPIAPLASPTAGCRARARSSHALRTEVEGLGGQGLRADARSPRTRLRAAQRAGRRTRQREVWMEAATAGGTVHAQAE</sequence>
<dbReference type="EMBL" id="BQKI01000001">
    <property type="protein sequence ID" value="GJM84610.1"/>
    <property type="molecule type" value="Genomic_DNA"/>
</dbReference>
<evidence type="ECO:0000313" key="2">
    <source>
        <dbReference type="EMBL" id="GJM84610.1"/>
    </source>
</evidence>
<gene>
    <name evidence="2" type="primary">ga00295</name>
    <name evidence="2" type="ORF">PR202_ga00295</name>
</gene>
<name>A0AAV5BG48_ELECO</name>
<dbReference type="Proteomes" id="UP001054889">
    <property type="component" value="Unassembled WGS sequence"/>
</dbReference>
<accession>A0AAV5BG48</accession>
<proteinExistence type="predicted"/>
<reference evidence="2" key="1">
    <citation type="journal article" date="2018" name="DNA Res.">
        <title>Multiple hybrid de novo genome assembly of finger millet, an orphan allotetraploid crop.</title>
        <authorList>
            <person name="Hatakeyama M."/>
            <person name="Aluri S."/>
            <person name="Balachadran M.T."/>
            <person name="Sivarajan S.R."/>
            <person name="Patrignani A."/>
            <person name="Gruter S."/>
            <person name="Poveda L."/>
            <person name="Shimizu-Inatsugi R."/>
            <person name="Baeten J."/>
            <person name="Francoijs K.J."/>
            <person name="Nataraja K.N."/>
            <person name="Reddy Y.A.N."/>
            <person name="Phadnis S."/>
            <person name="Ravikumar R.L."/>
            <person name="Schlapbach R."/>
            <person name="Sreeman S.M."/>
            <person name="Shimizu K.K."/>
        </authorList>
    </citation>
    <scope>NUCLEOTIDE SEQUENCE</scope>
</reference>